<keyword evidence="3" id="KW-0863">Zinc-finger</keyword>
<dbReference type="InterPro" id="IPR012337">
    <property type="entry name" value="RNaseH-like_sf"/>
</dbReference>
<evidence type="ECO:0000256" key="2">
    <source>
        <dbReference type="ARBA" id="ARBA00022723"/>
    </source>
</evidence>
<sequence length="510" mass="56338">MAQKIRKEETEFKVHEKIPLCINNYGFTSNLATNNMCQNCFNTSNSPATTTTNPIATTTKNSSSSTTTMTVTTMVSSSTNKLLKVHHRSSASSFRSATMEVSSKDVATAVASDWVRLEGFSFGFILEVKREVNRCFSCRRKVGLTGFQCRCSELFCAGHRTGSHAWNSILKGRDVLLKGARWRIGCGEAVSIWNDAWLPSLEHPRVLSDIVPGFEDGRVSDLINPITRTWDSNLVHGLLSPEEAALVLSIPLSHTPVEDKIIWPFTPSGKYFVNSGSKFLTKLNCVQVPTANQQRQSGIWNQIWGLNVPNKVKHFMWRVCKEAVPSKHNLVRRKILTEDKCEQCGVESETVIHAVWECAMLDEIWEAVPELGKAGLGVVVHDSQGSVIASLSEQAPLPFSTDIVEAMAAARALVFAKDLGITEFVLEGDSEVVITSLRSKEASFSSFGHLLESAKSIIGSDTCIKFSHVRRSGNKIAHNLARHARNVRGLSVWVEDVPQHLVDVLFAEPD</sequence>
<dbReference type="GO" id="GO:0008270">
    <property type="term" value="F:zinc ion binding"/>
    <property type="evidence" value="ECO:0007669"/>
    <property type="project" value="UniProtKB-KW"/>
</dbReference>
<dbReference type="InterPro" id="IPR002156">
    <property type="entry name" value="RNaseH_domain"/>
</dbReference>
<dbReference type="Gene3D" id="3.30.420.10">
    <property type="entry name" value="Ribonuclease H-like superfamily/Ribonuclease H"/>
    <property type="match status" value="1"/>
</dbReference>
<comment type="caution">
    <text evidence="6">The sequence shown here is derived from an EMBL/GenBank/DDBJ whole genome shotgun (WGS) entry which is preliminary data.</text>
</comment>
<organism evidence="6 7">
    <name type="scientific">Lithocarpus litseifolius</name>
    <dbReference type="NCBI Taxonomy" id="425828"/>
    <lineage>
        <taxon>Eukaryota</taxon>
        <taxon>Viridiplantae</taxon>
        <taxon>Streptophyta</taxon>
        <taxon>Embryophyta</taxon>
        <taxon>Tracheophyta</taxon>
        <taxon>Spermatophyta</taxon>
        <taxon>Magnoliopsida</taxon>
        <taxon>eudicotyledons</taxon>
        <taxon>Gunneridae</taxon>
        <taxon>Pentapetalae</taxon>
        <taxon>rosids</taxon>
        <taxon>fabids</taxon>
        <taxon>Fagales</taxon>
        <taxon>Fagaceae</taxon>
        <taxon>Lithocarpus</taxon>
    </lineage>
</organism>
<dbReference type="InterPro" id="IPR036397">
    <property type="entry name" value="RNaseH_sf"/>
</dbReference>
<dbReference type="InterPro" id="IPR035896">
    <property type="entry name" value="AN1-like_Znf"/>
</dbReference>
<dbReference type="Gene3D" id="1.20.5.4770">
    <property type="match status" value="1"/>
</dbReference>
<dbReference type="GO" id="GO:0003676">
    <property type="term" value="F:nucleic acid binding"/>
    <property type="evidence" value="ECO:0007669"/>
    <property type="project" value="InterPro"/>
</dbReference>
<dbReference type="Gene3D" id="4.10.1110.10">
    <property type="entry name" value="AN1-like Zinc finger"/>
    <property type="match status" value="1"/>
</dbReference>
<keyword evidence="4" id="KW-0862">Zinc</keyword>
<dbReference type="PANTHER" id="PTHR47074">
    <property type="entry name" value="BNAC02G40300D PROTEIN"/>
    <property type="match status" value="1"/>
</dbReference>
<evidence type="ECO:0000256" key="1">
    <source>
        <dbReference type="ARBA" id="ARBA00003732"/>
    </source>
</evidence>
<dbReference type="InterPro" id="IPR044730">
    <property type="entry name" value="RNase_H-like_dom_plant"/>
</dbReference>
<dbReference type="InterPro" id="IPR000058">
    <property type="entry name" value="Znf_AN1"/>
</dbReference>
<dbReference type="InterPro" id="IPR026960">
    <property type="entry name" value="RVT-Znf"/>
</dbReference>
<evidence type="ECO:0000313" key="6">
    <source>
        <dbReference type="EMBL" id="KAK9984201.1"/>
    </source>
</evidence>
<protein>
    <recommendedName>
        <fullName evidence="5">AN1-type domain-containing protein</fullName>
    </recommendedName>
</protein>
<dbReference type="SUPFAM" id="SSF53098">
    <property type="entry name" value="Ribonuclease H-like"/>
    <property type="match status" value="1"/>
</dbReference>
<comment type="function">
    <text evidence="1">May be involved in environmental stress response.</text>
</comment>
<dbReference type="SUPFAM" id="SSF118310">
    <property type="entry name" value="AN1-like Zinc finger"/>
    <property type="match status" value="1"/>
</dbReference>
<keyword evidence="2" id="KW-0479">Metal-binding</keyword>
<feature type="domain" description="AN1-type" evidence="5">
    <location>
        <begin position="135"/>
        <end position="171"/>
    </location>
</feature>
<dbReference type="Pfam" id="PF13966">
    <property type="entry name" value="zf-RVT"/>
    <property type="match status" value="1"/>
</dbReference>
<evidence type="ECO:0000259" key="5">
    <source>
        <dbReference type="SMART" id="SM00154"/>
    </source>
</evidence>
<dbReference type="EMBL" id="JAZDWU010000012">
    <property type="protein sequence ID" value="KAK9984201.1"/>
    <property type="molecule type" value="Genomic_DNA"/>
</dbReference>
<evidence type="ECO:0000256" key="4">
    <source>
        <dbReference type="ARBA" id="ARBA00022833"/>
    </source>
</evidence>
<evidence type="ECO:0000313" key="7">
    <source>
        <dbReference type="Proteomes" id="UP001459277"/>
    </source>
</evidence>
<dbReference type="SMART" id="SM00154">
    <property type="entry name" value="ZnF_AN1"/>
    <property type="match status" value="1"/>
</dbReference>
<dbReference type="GO" id="GO:0004523">
    <property type="term" value="F:RNA-DNA hybrid ribonuclease activity"/>
    <property type="evidence" value="ECO:0007669"/>
    <property type="project" value="InterPro"/>
</dbReference>
<reference evidence="6 7" key="1">
    <citation type="submission" date="2024-01" db="EMBL/GenBank/DDBJ databases">
        <title>A telomere-to-telomere, gap-free genome of sweet tea (Lithocarpus litseifolius).</title>
        <authorList>
            <person name="Zhou J."/>
        </authorList>
    </citation>
    <scope>NUCLEOTIDE SEQUENCE [LARGE SCALE GENOMIC DNA]</scope>
    <source>
        <strain evidence="6">Zhou-2022a</strain>
        <tissue evidence="6">Leaf</tissue>
    </source>
</reference>
<evidence type="ECO:0000256" key="3">
    <source>
        <dbReference type="ARBA" id="ARBA00022771"/>
    </source>
</evidence>
<dbReference type="PANTHER" id="PTHR47074:SF48">
    <property type="entry name" value="POLYNUCLEOTIDYL TRANSFERASE, RIBONUCLEASE H-LIKE SUPERFAMILY PROTEIN"/>
    <property type="match status" value="1"/>
</dbReference>
<dbReference type="InterPro" id="IPR052929">
    <property type="entry name" value="RNase_H-like_EbsB-rel"/>
</dbReference>
<keyword evidence="7" id="KW-1185">Reference proteome</keyword>
<dbReference type="AlphaFoldDB" id="A0AAW2BE25"/>
<dbReference type="CDD" id="cd06222">
    <property type="entry name" value="RNase_H_like"/>
    <property type="match status" value="1"/>
</dbReference>
<dbReference type="Proteomes" id="UP001459277">
    <property type="component" value="Unassembled WGS sequence"/>
</dbReference>
<proteinExistence type="predicted"/>
<dbReference type="Pfam" id="PF13456">
    <property type="entry name" value="RVT_3"/>
    <property type="match status" value="1"/>
</dbReference>
<gene>
    <name evidence="6" type="ORF">SO802_033726</name>
</gene>
<accession>A0AAW2BE25</accession>
<name>A0AAW2BE25_9ROSI</name>